<dbReference type="PANTHER" id="PTHR42928">
    <property type="entry name" value="TRICARBOXYLATE-BINDING PROTEIN"/>
    <property type="match status" value="1"/>
</dbReference>
<sequence>MSFLAKHLLTNKPVTLVMQLWVIFFGQLIYQESLAQYPEKPITLITPFAAGGSSDLIARVFTTYLNNYLVQPMLIRLVPGQAGQKGTLEAIRAVPDGYTLVFIDNYRDQLHQYTFPNDFYDTNEDLVTVARINYGQIAIIVRETGPYQSWDEFLVAARAGSSQLKMAHSGLWAALFVPAWRIMQEFDLRFRMIPYRGGGPAKAALMAGDVDFSMAFPATVAQDVEAGKVRILATAGPERTIKGVPSFTEIGLAPGTGYIHRIVMAPVGIADDRLAVLQGALQQLQMDKDYQAAMARLGENLEYLTGSAYELVRRQQSVEYAELVSTLTSHP</sequence>
<dbReference type="AlphaFoldDB" id="A0A381UKK7"/>
<dbReference type="InterPro" id="IPR042100">
    <property type="entry name" value="Bug_dom1"/>
</dbReference>
<dbReference type="PIRSF" id="PIRSF017082">
    <property type="entry name" value="YflP"/>
    <property type="match status" value="1"/>
</dbReference>
<dbReference type="EMBL" id="UINC01006495">
    <property type="protein sequence ID" value="SVA27857.1"/>
    <property type="molecule type" value="Genomic_DNA"/>
</dbReference>
<dbReference type="InterPro" id="IPR005064">
    <property type="entry name" value="BUG"/>
</dbReference>
<dbReference type="Pfam" id="PF03401">
    <property type="entry name" value="TctC"/>
    <property type="match status" value="1"/>
</dbReference>
<evidence type="ECO:0008006" key="2">
    <source>
        <dbReference type="Google" id="ProtNLM"/>
    </source>
</evidence>
<proteinExistence type="predicted"/>
<evidence type="ECO:0000313" key="1">
    <source>
        <dbReference type="EMBL" id="SVA27857.1"/>
    </source>
</evidence>
<reference evidence="1" key="1">
    <citation type="submission" date="2018-05" db="EMBL/GenBank/DDBJ databases">
        <authorList>
            <person name="Lanie J.A."/>
            <person name="Ng W.-L."/>
            <person name="Kazmierczak K.M."/>
            <person name="Andrzejewski T.M."/>
            <person name="Davidsen T.M."/>
            <person name="Wayne K.J."/>
            <person name="Tettelin H."/>
            <person name="Glass J.I."/>
            <person name="Rusch D."/>
            <person name="Podicherti R."/>
            <person name="Tsui H.-C.T."/>
            <person name="Winkler M.E."/>
        </authorList>
    </citation>
    <scope>NUCLEOTIDE SEQUENCE</scope>
</reference>
<dbReference type="PANTHER" id="PTHR42928:SF5">
    <property type="entry name" value="BLR1237 PROTEIN"/>
    <property type="match status" value="1"/>
</dbReference>
<protein>
    <recommendedName>
        <fullName evidence="2">Tripartite tricarboxylate transporter substrate binding protein</fullName>
    </recommendedName>
</protein>
<organism evidence="1">
    <name type="scientific">marine metagenome</name>
    <dbReference type="NCBI Taxonomy" id="408172"/>
    <lineage>
        <taxon>unclassified sequences</taxon>
        <taxon>metagenomes</taxon>
        <taxon>ecological metagenomes</taxon>
    </lineage>
</organism>
<dbReference type="Gene3D" id="3.40.190.150">
    <property type="entry name" value="Bordetella uptake gene, domain 1"/>
    <property type="match status" value="1"/>
</dbReference>
<accession>A0A381UKK7</accession>
<dbReference type="Gene3D" id="3.40.190.10">
    <property type="entry name" value="Periplasmic binding protein-like II"/>
    <property type="match status" value="1"/>
</dbReference>
<gene>
    <name evidence="1" type="ORF">METZ01_LOCUS80711</name>
</gene>
<dbReference type="CDD" id="cd07012">
    <property type="entry name" value="PBP2_Bug_TTT"/>
    <property type="match status" value="1"/>
</dbReference>
<name>A0A381UKK7_9ZZZZ</name>